<gene>
    <name evidence="13" type="ORF">C7M84_010261</name>
</gene>
<dbReference type="GO" id="GO:0030286">
    <property type="term" value="C:dynein complex"/>
    <property type="evidence" value="ECO:0007669"/>
    <property type="project" value="UniProtKB-KW"/>
</dbReference>
<dbReference type="SUPFAM" id="SSF46785">
    <property type="entry name" value="Winged helix' DNA-binding domain"/>
    <property type="match status" value="1"/>
</dbReference>
<dbReference type="Pfam" id="PF01302">
    <property type="entry name" value="CAP_GLY"/>
    <property type="match status" value="1"/>
</dbReference>
<comment type="subunit">
    <text evidence="11">Supercomplex made of cofactors A to E. Cofactors A and D function by capturing and stabilizing tubulin in a quasi-native conformation. Cofactor E binds to the cofactor D-tubulin complex; interaction with cofactor C then causes the release of tubulin polypeptides that are committed to the native state.</text>
</comment>
<proteinExistence type="inferred from homology"/>
<protein>
    <submittedName>
        <fullName evidence="13">Putative tubulin-specific chaperone E</fullName>
    </submittedName>
</protein>
<dbReference type="Gene3D" id="1.10.10.10">
    <property type="entry name" value="Winged helix-like DNA-binding domain superfamily/Winged helix DNA-binding domain"/>
    <property type="match status" value="1"/>
</dbReference>
<organism evidence="13 14">
    <name type="scientific">Penaeus vannamei</name>
    <name type="common">Whiteleg shrimp</name>
    <name type="synonym">Litopenaeus vannamei</name>
    <dbReference type="NCBI Taxonomy" id="6689"/>
    <lineage>
        <taxon>Eukaryota</taxon>
        <taxon>Metazoa</taxon>
        <taxon>Ecdysozoa</taxon>
        <taxon>Arthropoda</taxon>
        <taxon>Crustacea</taxon>
        <taxon>Multicrustacea</taxon>
        <taxon>Malacostraca</taxon>
        <taxon>Eumalacostraca</taxon>
        <taxon>Eucarida</taxon>
        <taxon>Decapoda</taxon>
        <taxon>Dendrobranchiata</taxon>
        <taxon>Penaeoidea</taxon>
        <taxon>Penaeidae</taxon>
        <taxon>Penaeus</taxon>
    </lineage>
</organism>
<dbReference type="Proteomes" id="UP000283509">
    <property type="component" value="Unassembled WGS sequence"/>
</dbReference>
<keyword evidence="8" id="KW-0175">Coiled coil</keyword>
<evidence type="ECO:0000256" key="3">
    <source>
        <dbReference type="ARBA" id="ARBA00022490"/>
    </source>
</evidence>
<reference evidence="13 14" key="1">
    <citation type="submission" date="2018-04" db="EMBL/GenBank/DDBJ databases">
        <authorList>
            <person name="Zhang X."/>
            <person name="Yuan J."/>
            <person name="Li F."/>
            <person name="Xiang J."/>
        </authorList>
    </citation>
    <scope>NUCLEOTIDE SEQUENCE [LARGE SCALE GENOMIC DNA]</scope>
    <source>
        <tissue evidence="13">Muscle</tissue>
    </source>
</reference>
<evidence type="ECO:0000313" key="14">
    <source>
        <dbReference type="Proteomes" id="UP000283509"/>
    </source>
</evidence>
<evidence type="ECO:0000256" key="2">
    <source>
        <dbReference type="ARBA" id="ARBA00006286"/>
    </source>
</evidence>
<evidence type="ECO:0000256" key="7">
    <source>
        <dbReference type="ARBA" id="ARBA00023017"/>
    </source>
</evidence>
<dbReference type="GO" id="GO:0005819">
    <property type="term" value="C:spindle"/>
    <property type="evidence" value="ECO:0007669"/>
    <property type="project" value="UniProtKB-SubCell"/>
</dbReference>
<feature type="domain" description="CAP-Gly" evidence="12">
    <location>
        <begin position="337"/>
        <end position="381"/>
    </location>
</feature>
<evidence type="ECO:0000256" key="11">
    <source>
        <dbReference type="ARBA" id="ARBA00026055"/>
    </source>
</evidence>
<evidence type="ECO:0000256" key="9">
    <source>
        <dbReference type="ARBA" id="ARBA00023186"/>
    </source>
</evidence>
<dbReference type="InterPro" id="IPR000938">
    <property type="entry name" value="CAP-Gly_domain"/>
</dbReference>
<evidence type="ECO:0000313" key="13">
    <source>
        <dbReference type="EMBL" id="ROT71422.1"/>
    </source>
</evidence>
<dbReference type="GO" id="GO:0005874">
    <property type="term" value="C:microtubule"/>
    <property type="evidence" value="ECO:0007669"/>
    <property type="project" value="UniProtKB-KW"/>
</dbReference>
<dbReference type="STRING" id="6689.A0A423T4H4"/>
<dbReference type="PROSITE" id="PS00845">
    <property type="entry name" value="CAP_GLY_1"/>
    <property type="match status" value="1"/>
</dbReference>
<keyword evidence="7" id="KW-0243">Dynein</keyword>
<dbReference type="Pfam" id="PF11625">
    <property type="entry name" value="DUF3253"/>
    <property type="match status" value="1"/>
</dbReference>
<comment type="similarity">
    <text evidence="2">Belongs to the TBCE family.</text>
</comment>
<keyword evidence="3" id="KW-0963">Cytoplasm</keyword>
<dbReference type="InterPro" id="IPR036390">
    <property type="entry name" value="WH_DNA-bd_sf"/>
</dbReference>
<comment type="subcellular location">
    <subcellularLocation>
        <location evidence="1">Cytoplasm</location>
        <location evidence="1">Cytoskeleton</location>
        <location evidence="1">Spindle</location>
    </subcellularLocation>
</comment>
<dbReference type="GO" id="GO:0000132">
    <property type="term" value="P:establishment of mitotic spindle orientation"/>
    <property type="evidence" value="ECO:0007669"/>
    <property type="project" value="TreeGrafter"/>
</dbReference>
<dbReference type="FunFam" id="2.30.30.190:FF:000016">
    <property type="entry name" value="Tubulin-folding cofactor E"/>
    <property type="match status" value="1"/>
</dbReference>
<dbReference type="GO" id="GO:0051286">
    <property type="term" value="C:cell tip"/>
    <property type="evidence" value="ECO:0007669"/>
    <property type="project" value="TreeGrafter"/>
</dbReference>
<evidence type="ECO:0000256" key="4">
    <source>
        <dbReference type="ARBA" id="ARBA00022614"/>
    </source>
</evidence>
<evidence type="ECO:0000256" key="5">
    <source>
        <dbReference type="ARBA" id="ARBA00022701"/>
    </source>
</evidence>
<keyword evidence="6" id="KW-0677">Repeat</keyword>
<sequence length="437" mass="46815">MKRKQEDGEGEETLKRLASPTSLVPGQYLVQPQQLTTVQLLTPTATGPILGAPSGVHTVGALTVPTAVAVAVQSEHSPVGADPCLLGGTITYTQPSSHSPTCNIVLATPQPYATTSIPVTGLATLPNSNTIVNSISVSNSESPAVLHPSDSRNISYATTTVRSDIPSYSNTSAGSNIGIYTNTTSVNSVTSYNNPDTPTYVNTPSTSTSSTPITSTHNTYAIKRSLEPPLERQQRLSKKFDALIRSKIIELVQARGVRKTVCPSEVARALSPKAWRDLMPAVRKIGAQLVKEGLILVTQRGTIVDLATAQGPMAGVAVDVGNRVECDGALGTVKWIGEVPSTQGVWYGVDWDDENRGKHDGTHNGIKYFETQYPKSGSFVRPTKVSCGMTLEAAVRGRYQDDPTIETHVTDMLQKTINARFVEVVGMEKIGKKQRYV</sequence>
<keyword evidence="9" id="KW-0143">Chaperone</keyword>
<dbReference type="OrthoDB" id="2563170at2759"/>
<dbReference type="SMART" id="SM01052">
    <property type="entry name" value="CAP_GLY"/>
    <property type="match status" value="1"/>
</dbReference>
<dbReference type="PANTHER" id="PTHR18916">
    <property type="entry name" value="DYNACTIN 1-RELATED MICROTUBULE-BINDING"/>
    <property type="match status" value="1"/>
</dbReference>
<dbReference type="InterPro" id="IPR036859">
    <property type="entry name" value="CAP-Gly_dom_sf"/>
</dbReference>
<dbReference type="InterPro" id="IPR036388">
    <property type="entry name" value="WH-like_DNA-bd_sf"/>
</dbReference>
<dbReference type="Gene3D" id="2.30.30.190">
    <property type="entry name" value="CAP Gly-rich-like domain"/>
    <property type="match status" value="1"/>
</dbReference>
<accession>A0A423T4H4</accession>
<reference evidence="13 14" key="2">
    <citation type="submission" date="2019-01" db="EMBL/GenBank/DDBJ databases">
        <title>The decoding of complex shrimp genome reveals the adaptation for benthos swimmer, frequently molting mechanism and breeding impact on genome.</title>
        <authorList>
            <person name="Sun Y."/>
            <person name="Gao Y."/>
            <person name="Yu Y."/>
        </authorList>
    </citation>
    <scope>NUCLEOTIDE SEQUENCE [LARGE SCALE GENOMIC DNA]</scope>
    <source>
        <tissue evidence="13">Muscle</tissue>
    </source>
</reference>
<keyword evidence="4" id="KW-0433">Leucine-rich repeat</keyword>
<evidence type="ECO:0000256" key="1">
    <source>
        <dbReference type="ARBA" id="ARBA00004186"/>
    </source>
</evidence>
<name>A0A423T4H4_PENVA</name>
<evidence type="ECO:0000256" key="10">
    <source>
        <dbReference type="ARBA" id="ARBA00023212"/>
    </source>
</evidence>
<dbReference type="PANTHER" id="PTHR18916:SF6">
    <property type="entry name" value="DYNACTIN SUBUNIT 1"/>
    <property type="match status" value="1"/>
</dbReference>
<dbReference type="InterPro" id="IPR021660">
    <property type="entry name" value="DUF3253"/>
</dbReference>
<evidence type="ECO:0000256" key="6">
    <source>
        <dbReference type="ARBA" id="ARBA00022737"/>
    </source>
</evidence>
<dbReference type="AlphaFoldDB" id="A0A423T4H4"/>
<dbReference type="SUPFAM" id="SSF74924">
    <property type="entry name" value="Cap-Gly domain"/>
    <property type="match status" value="1"/>
</dbReference>
<comment type="caution">
    <text evidence="13">The sequence shown here is derived from an EMBL/GenBank/DDBJ whole genome shotgun (WGS) entry which is preliminary data.</text>
</comment>
<keyword evidence="5" id="KW-0493">Microtubule</keyword>
<dbReference type="PROSITE" id="PS50245">
    <property type="entry name" value="CAP_GLY_2"/>
    <property type="match status" value="1"/>
</dbReference>
<dbReference type="EMBL" id="QCYY01002300">
    <property type="protein sequence ID" value="ROT71422.1"/>
    <property type="molecule type" value="Genomic_DNA"/>
</dbReference>
<evidence type="ECO:0000259" key="12">
    <source>
        <dbReference type="PROSITE" id="PS50245"/>
    </source>
</evidence>
<keyword evidence="14" id="KW-1185">Reference proteome</keyword>
<evidence type="ECO:0000256" key="8">
    <source>
        <dbReference type="ARBA" id="ARBA00023054"/>
    </source>
</evidence>
<keyword evidence="10" id="KW-0206">Cytoskeleton</keyword>